<proteinExistence type="evidence at transcript level"/>
<feature type="chain" id="PRO_5004222293" evidence="6">
    <location>
        <begin position="23"/>
        <end position="607"/>
    </location>
</feature>
<keyword evidence="6" id="KW-0732">Signal</keyword>
<evidence type="ECO:0000256" key="5">
    <source>
        <dbReference type="SAM" id="MobiDB-lite"/>
    </source>
</evidence>
<organism evidence="8">
    <name type="scientific">Gnetum gnemon</name>
    <name type="common">Spanish joint-fir</name>
    <name type="synonym">Gnetum acutatum</name>
    <dbReference type="NCBI Taxonomy" id="3382"/>
    <lineage>
        <taxon>Eukaryota</taxon>
        <taxon>Viridiplantae</taxon>
        <taxon>Streptophyta</taxon>
        <taxon>Embryophyta</taxon>
        <taxon>Tracheophyta</taxon>
        <taxon>Spermatophyta</taxon>
        <taxon>Gnetopsida</taxon>
        <taxon>Gnetidae</taxon>
        <taxon>Gnetales</taxon>
        <taxon>Gnetaceae</taxon>
        <taxon>Gnetum</taxon>
    </lineage>
</organism>
<dbReference type="InterPro" id="IPR014710">
    <property type="entry name" value="RmlC-like_jellyroll"/>
</dbReference>
<feature type="compositionally biased region" description="Low complexity" evidence="5">
    <location>
        <begin position="547"/>
        <end position="562"/>
    </location>
</feature>
<dbReference type="PRINTS" id="PR00439">
    <property type="entry name" value="11SGLOBULIN"/>
</dbReference>
<dbReference type="Pfam" id="PF00190">
    <property type="entry name" value="Cupin_1"/>
    <property type="match status" value="2"/>
</dbReference>
<evidence type="ECO:0000256" key="6">
    <source>
        <dbReference type="SAM" id="SignalP"/>
    </source>
</evidence>
<evidence type="ECO:0000256" key="4">
    <source>
        <dbReference type="ARBA" id="ARBA00023157"/>
    </source>
</evidence>
<dbReference type="PANTHER" id="PTHR31189">
    <property type="entry name" value="OS03G0336100 PROTEIN-RELATED"/>
    <property type="match status" value="1"/>
</dbReference>
<evidence type="ECO:0000313" key="8">
    <source>
        <dbReference type="EMBL" id="CAA90642.1"/>
    </source>
</evidence>
<keyword evidence="4" id="KW-1015">Disulfide bond</keyword>
<dbReference type="GO" id="GO:0045735">
    <property type="term" value="F:nutrient reservoir activity"/>
    <property type="evidence" value="ECO:0007669"/>
    <property type="project" value="UniProtKB-KW"/>
</dbReference>
<dbReference type="InterPro" id="IPR006045">
    <property type="entry name" value="Cupin_1"/>
</dbReference>
<evidence type="ECO:0000256" key="2">
    <source>
        <dbReference type="ARBA" id="ARBA00022761"/>
    </source>
</evidence>
<feature type="domain" description="Cupin type-1" evidence="7">
    <location>
        <begin position="43"/>
        <end position="291"/>
    </location>
</feature>
<feature type="compositionally biased region" description="Basic and acidic residues" evidence="5">
    <location>
        <begin position="172"/>
        <end position="196"/>
    </location>
</feature>
<dbReference type="PANTHER" id="PTHR31189:SF54">
    <property type="entry name" value="11S GLOBULIN SEED STORAGE PROTEIN 2-LIKE"/>
    <property type="match status" value="1"/>
</dbReference>
<evidence type="ECO:0000259" key="7">
    <source>
        <dbReference type="SMART" id="SM00835"/>
    </source>
</evidence>
<dbReference type="EMBL" id="Z50779">
    <property type="protein sequence ID" value="CAA90642.1"/>
    <property type="molecule type" value="mRNA"/>
</dbReference>
<keyword evidence="2" id="KW-0758">Storage protein</keyword>
<evidence type="ECO:0000256" key="1">
    <source>
        <dbReference type="ARBA" id="ARBA00007178"/>
    </source>
</evidence>
<dbReference type="InterPro" id="IPR006044">
    <property type="entry name" value="11S_seedstore_pln"/>
</dbReference>
<dbReference type="Gene3D" id="2.60.120.10">
    <property type="entry name" value="Jelly Rolls"/>
    <property type="match status" value="3"/>
</dbReference>
<dbReference type="CDD" id="cd02243">
    <property type="entry name" value="cupin_11S_legumin_C"/>
    <property type="match status" value="1"/>
</dbReference>
<feature type="compositionally biased region" description="Basic and acidic residues" evidence="5">
    <location>
        <begin position="149"/>
        <end position="161"/>
    </location>
</feature>
<evidence type="ECO:0000256" key="3">
    <source>
        <dbReference type="ARBA" id="ARBA00023129"/>
    </source>
</evidence>
<dbReference type="AlphaFoldDB" id="Q39775"/>
<dbReference type="SUPFAM" id="SSF51182">
    <property type="entry name" value="RmlC-like cupins"/>
    <property type="match status" value="1"/>
</dbReference>
<protein>
    <submittedName>
        <fullName evidence="8">Legumin; 11S globulin</fullName>
    </submittedName>
</protein>
<keyword evidence="3" id="KW-0708">Seed storage protein</keyword>
<dbReference type="CDD" id="cd02242">
    <property type="entry name" value="cupin_11S_legumin_N"/>
    <property type="match status" value="1"/>
</dbReference>
<dbReference type="InterPro" id="IPR011051">
    <property type="entry name" value="RmlC_Cupin_sf"/>
</dbReference>
<feature type="region of interest" description="Disordered" evidence="5">
    <location>
        <begin position="539"/>
        <end position="607"/>
    </location>
</feature>
<accession>Q39775</accession>
<feature type="compositionally biased region" description="Acidic residues" evidence="5">
    <location>
        <begin position="336"/>
        <end position="354"/>
    </location>
</feature>
<dbReference type="PIR" id="S60658">
    <property type="entry name" value="S60658"/>
</dbReference>
<dbReference type="SMART" id="SM00835">
    <property type="entry name" value="Cupin_1"/>
    <property type="match status" value="2"/>
</dbReference>
<feature type="compositionally biased region" description="Acidic residues" evidence="5">
    <location>
        <begin position="162"/>
        <end position="171"/>
    </location>
</feature>
<feature type="region of interest" description="Disordered" evidence="5">
    <location>
        <begin position="126"/>
        <end position="196"/>
    </location>
</feature>
<feature type="signal peptide" evidence="6">
    <location>
        <begin position="1"/>
        <end position="22"/>
    </location>
</feature>
<feature type="domain" description="Cupin type-1" evidence="7">
    <location>
        <begin position="381"/>
        <end position="531"/>
    </location>
</feature>
<dbReference type="InterPro" id="IPR050253">
    <property type="entry name" value="Seed_Storage-Functional"/>
</dbReference>
<name>Q39775_GNEGN</name>
<comment type="similarity">
    <text evidence="1">Belongs to the 11S seed storage protein (globulins) family.</text>
</comment>
<feature type="region of interest" description="Disordered" evidence="5">
    <location>
        <begin position="302"/>
        <end position="374"/>
    </location>
</feature>
<reference evidence="8" key="1">
    <citation type="journal article" date="1998" name="J. Mol. Evol.">
        <title>Sequence peculiarity of gnetalean legumin-like seed storage proteins.</title>
        <authorList>
            <person name="Shutov A.D."/>
            <person name="Braun H."/>
            <person name="Chesnokov Y.V."/>
            <person name="Horstmann C."/>
            <person name="Kakhovskaya I.A."/>
            <person name="Baumlein H."/>
        </authorList>
    </citation>
    <scope>NUCLEOTIDE SEQUENCE</scope>
    <source>
        <tissue evidence="8">Seed</tissue>
    </source>
</reference>
<sequence length="607" mass="68910">MAAPPSMLWLLLLALLVLGVRGEAEREALISERRDACNRLSNRGIHPRDPSQFPNRFRSHGGTLQYASPADANMTDLDCAGVALLREIIRPYSLSRPRYSNAPHLLYVERGSGLLGIVTPGCPTTFRNPFATPSCPHREEDRRRRRRRPYDYESESERESEYEYEEEEEDEHETRQRRQQQEQEQGQEKEGDTCQKVRRVKEGDLVVIFAGNTFWLDNDNPSQELRLVAIVDVSNNQNQLDRRYKTFLVSGEARLESEEGGEEGGVSRGVLQGFSNDVLQRALDIGNTTILRHIERRVSQQRQQGQGLHIRLHRGQLDIPHPRQRRGEESQQYYEPEYEEEEEEDEYKEEEEEYPCERRGRRRGSGNGVAEEGSCSMRLRQSLNRADNADIYVRGAGRVNLANALKMPALQVVGLAADYVKLERRGAMFAPSFVVNAHRIMYVTRGRGRIQIVDDKGRRVFSGEVRQGQFLLIPQNFAAVKEATAQIFEWVAFLTDGRPLREQLVGRNSLIQSMPRQVVAATCGIRGNEAEQLIGSRQQTVGPILTPPSSYYYSRSSSSSRTYPEDLDSTTESQTTETETKTEAETETEAEAQTETQPVTAVLTASA</sequence>